<name>A0ABV0Z5D7_9TELE</name>
<sequence length="100" mass="11141">MSPDPRPGSRVGPRLRRTGRHHVPRFGSRHEGFLNADARCPLMLLSATVRDLCYCHGGCISLSLLCEQRLFSSAVLLVAHWDCYAATLRMIQLLMCSISS</sequence>
<dbReference type="Proteomes" id="UP001469553">
    <property type="component" value="Unassembled WGS sequence"/>
</dbReference>
<dbReference type="EMBL" id="JAHRIP010052333">
    <property type="protein sequence ID" value="MEQ2301408.1"/>
    <property type="molecule type" value="Genomic_DNA"/>
</dbReference>
<organism evidence="2 3">
    <name type="scientific">Ameca splendens</name>
    <dbReference type="NCBI Taxonomy" id="208324"/>
    <lineage>
        <taxon>Eukaryota</taxon>
        <taxon>Metazoa</taxon>
        <taxon>Chordata</taxon>
        <taxon>Craniata</taxon>
        <taxon>Vertebrata</taxon>
        <taxon>Euteleostomi</taxon>
        <taxon>Actinopterygii</taxon>
        <taxon>Neopterygii</taxon>
        <taxon>Teleostei</taxon>
        <taxon>Neoteleostei</taxon>
        <taxon>Acanthomorphata</taxon>
        <taxon>Ovalentaria</taxon>
        <taxon>Atherinomorphae</taxon>
        <taxon>Cyprinodontiformes</taxon>
        <taxon>Goodeidae</taxon>
        <taxon>Ameca</taxon>
    </lineage>
</organism>
<evidence type="ECO:0000313" key="2">
    <source>
        <dbReference type="EMBL" id="MEQ2301408.1"/>
    </source>
</evidence>
<feature type="compositionally biased region" description="Basic residues" evidence="1">
    <location>
        <begin position="13"/>
        <end position="24"/>
    </location>
</feature>
<protein>
    <submittedName>
        <fullName evidence="2">Uncharacterized protein</fullName>
    </submittedName>
</protein>
<comment type="caution">
    <text evidence="2">The sequence shown here is derived from an EMBL/GenBank/DDBJ whole genome shotgun (WGS) entry which is preliminary data.</text>
</comment>
<keyword evidence="3" id="KW-1185">Reference proteome</keyword>
<evidence type="ECO:0000313" key="3">
    <source>
        <dbReference type="Proteomes" id="UP001469553"/>
    </source>
</evidence>
<accession>A0ABV0Z5D7</accession>
<feature type="region of interest" description="Disordered" evidence="1">
    <location>
        <begin position="1"/>
        <end position="24"/>
    </location>
</feature>
<gene>
    <name evidence="2" type="ORF">AMECASPLE_035520</name>
</gene>
<reference evidence="2 3" key="1">
    <citation type="submission" date="2021-06" db="EMBL/GenBank/DDBJ databases">
        <authorList>
            <person name="Palmer J.M."/>
        </authorList>
    </citation>
    <scope>NUCLEOTIDE SEQUENCE [LARGE SCALE GENOMIC DNA]</scope>
    <source>
        <strain evidence="2 3">AS_MEX2019</strain>
        <tissue evidence="2">Muscle</tissue>
    </source>
</reference>
<evidence type="ECO:0000256" key="1">
    <source>
        <dbReference type="SAM" id="MobiDB-lite"/>
    </source>
</evidence>
<proteinExistence type="predicted"/>